<feature type="region of interest" description="Disordered" evidence="1">
    <location>
        <begin position="159"/>
        <end position="244"/>
    </location>
</feature>
<dbReference type="OrthoDB" id="1897217at2759"/>
<dbReference type="Gramene" id="KCW53977">
    <property type="protein sequence ID" value="KCW53977"/>
    <property type="gene ID" value="EUGRSUZ_J03180"/>
</dbReference>
<dbReference type="STRING" id="71139.A0A059AJ13"/>
<reference evidence="2" key="1">
    <citation type="submission" date="2013-07" db="EMBL/GenBank/DDBJ databases">
        <title>The genome of Eucalyptus grandis.</title>
        <authorList>
            <person name="Schmutz J."/>
            <person name="Hayes R."/>
            <person name="Myburg A."/>
            <person name="Tuskan G."/>
            <person name="Grattapaglia D."/>
            <person name="Rokhsar D.S."/>
        </authorList>
    </citation>
    <scope>NUCLEOTIDE SEQUENCE</scope>
    <source>
        <tissue evidence="2">Leaf extractions</tissue>
    </source>
</reference>
<organism evidence="2">
    <name type="scientific">Eucalyptus grandis</name>
    <name type="common">Flooded gum</name>
    <dbReference type="NCBI Taxonomy" id="71139"/>
    <lineage>
        <taxon>Eukaryota</taxon>
        <taxon>Viridiplantae</taxon>
        <taxon>Streptophyta</taxon>
        <taxon>Embryophyta</taxon>
        <taxon>Tracheophyta</taxon>
        <taxon>Spermatophyta</taxon>
        <taxon>Magnoliopsida</taxon>
        <taxon>eudicotyledons</taxon>
        <taxon>Gunneridae</taxon>
        <taxon>Pentapetalae</taxon>
        <taxon>rosids</taxon>
        <taxon>malvids</taxon>
        <taxon>Myrtales</taxon>
        <taxon>Myrtaceae</taxon>
        <taxon>Myrtoideae</taxon>
        <taxon>Eucalypteae</taxon>
        <taxon>Eucalyptus</taxon>
    </lineage>
</organism>
<feature type="compositionally biased region" description="Basic and acidic residues" evidence="1">
    <location>
        <begin position="166"/>
        <end position="183"/>
    </location>
</feature>
<dbReference type="EMBL" id="KK198762">
    <property type="protein sequence ID" value="KCW53977.1"/>
    <property type="molecule type" value="Genomic_DNA"/>
</dbReference>
<dbReference type="AlphaFoldDB" id="A0A059AJ13"/>
<dbReference type="PANTHER" id="PTHR38357">
    <property type="entry name" value="EXPRESSED PROTEIN"/>
    <property type="match status" value="1"/>
</dbReference>
<evidence type="ECO:0000256" key="1">
    <source>
        <dbReference type="SAM" id="MobiDB-lite"/>
    </source>
</evidence>
<feature type="region of interest" description="Disordered" evidence="1">
    <location>
        <begin position="27"/>
        <end position="53"/>
    </location>
</feature>
<dbReference type="OMA" id="DKRMERR"/>
<dbReference type="eggNOG" id="ENOG502S0FX">
    <property type="taxonomic scope" value="Eukaryota"/>
</dbReference>
<dbReference type="FunCoup" id="A0A059AJ13">
    <property type="interactions" value="592"/>
</dbReference>
<protein>
    <submittedName>
        <fullName evidence="2">Uncharacterized protein</fullName>
    </submittedName>
</protein>
<name>A0A059AJ13_EUCGR</name>
<gene>
    <name evidence="2" type="ORF">EUGRSUZ_J03180</name>
</gene>
<evidence type="ECO:0000313" key="2">
    <source>
        <dbReference type="EMBL" id="KCW53977.1"/>
    </source>
</evidence>
<proteinExistence type="predicted"/>
<sequence>MIGLRVTMNLPPSSNGRHDSQWNLLRRRRSPGLLRSPTTRTALPGSGATPARDRVMDFGRHKGKMLGTLPSGYLRWVSNNLRARDTEEWARLADQVLQDPVYRDRMEWESAERVLSGGGGGVGSGSAVSELLEISERFGWDNEDKAGWGRVDFELLGTSKGGRIPRKSDDPKGKEKGKGKEECPASEPPSQGEERRSERRHRLRMKRESGESQNRAIVGGSRREVRDEGAAAASPEPVCNPFPGRESLLRKVLRGERPL</sequence>
<dbReference type="InParanoid" id="A0A059AJ13"/>
<dbReference type="KEGG" id="egr:104423272"/>
<dbReference type="PANTHER" id="PTHR38357:SF1">
    <property type="entry name" value="EXPRESSED PROTEIN"/>
    <property type="match status" value="1"/>
</dbReference>
<feature type="region of interest" description="Disordered" evidence="1">
    <location>
        <begin position="1"/>
        <end position="20"/>
    </location>
</feature>
<accession>A0A059AJ13</accession>